<dbReference type="Proteomes" id="UP000253759">
    <property type="component" value="Unassembled WGS sequence"/>
</dbReference>
<dbReference type="PANTHER" id="PTHR30537:SF74">
    <property type="entry name" value="HTH-TYPE TRANSCRIPTIONAL REGULATOR TRPI"/>
    <property type="match status" value="1"/>
</dbReference>
<keyword evidence="7" id="KW-1185">Reference proteome</keyword>
<dbReference type="OrthoDB" id="9807765at2"/>
<dbReference type="InterPro" id="IPR036388">
    <property type="entry name" value="WH-like_DNA-bd_sf"/>
</dbReference>
<dbReference type="Pfam" id="PF00126">
    <property type="entry name" value="HTH_1"/>
    <property type="match status" value="1"/>
</dbReference>
<dbReference type="Pfam" id="PF03466">
    <property type="entry name" value="LysR_substrate"/>
    <property type="match status" value="1"/>
</dbReference>
<dbReference type="InterPro" id="IPR036390">
    <property type="entry name" value="WH_DNA-bd_sf"/>
</dbReference>
<dbReference type="PROSITE" id="PS50931">
    <property type="entry name" value="HTH_LYSR"/>
    <property type="match status" value="1"/>
</dbReference>
<keyword evidence="2" id="KW-0805">Transcription regulation</keyword>
<dbReference type="GO" id="GO:0003700">
    <property type="term" value="F:DNA-binding transcription factor activity"/>
    <property type="evidence" value="ECO:0007669"/>
    <property type="project" value="InterPro"/>
</dbReference>
<evidence type="ECO:0000256" key="1">
    <source>
        <dbReference type="ARBA" id="ARBA00009437"/>
    </source>
</evidence>
<comment type="caution">
    <text evidence="6">The sequence shown here is derived from an EMBL/GenBank/DDBJ whole genome shotgun (WGS) entry which is preliminary data.</text>
</comment>
<proteinExistence type="inferred from homology"/>
<comment type="similarity">
    <text evidence="1">Belongs to the LysR transcriptional regulatory family.</text>
</comment>
<dbReference type="InterPro" id="IPR000847">
    <property type="entry name" value="LysR_HTH_N"/>
</dbReference>
<keyword evidence="3" id="KW-0238">DNA-binding</keyword>
<evidence type="ECO:0000256" key="2">
    <source>
        <dbReference type="ARBA" id="ARBA00023015"/>
    </source>
</evidence>
<dbReference type="Gene3D" id="3.40.190.10">
    <property type="entry name" value="Periplasmic binding protein-like II"/>
    <property type="match status" value="2"/>
</dbReference>
<keyword evidence="4" id="KW-0804">Transcription</keyword>
<dbReference type="FunFam" id="1.10.10.10:FF:000001">
    <property type="entry name" value="LysR family transcriptional regulator"/>
    <property type="match status" value="1"/>
</dbReference>
<dbReference type="AlphaFoldDB" id="A0A369W4U1"/>
<dbReference type="CDD" id="cd08432">
    <property type="entry name" value="PBP2_GcdR_TrpI_HvrB_AmpR_like"/>
    <property type="match status" value="1"/>
</dbReference>
<dbReference type="EMBL" id="QQNH01000005">
    <property type="protein sequence ID" value="RDE09578.1"/>
    <property type="molecule type" value="Genomic_DNA"/>
</dbReference>
<dbReference type="PANTHER" id="PTHR30537">
    <property type="entry name" value="HTH-TYPE TRANSCRIPTIONAL REGULATOR"/>
    <property type="match status" value="1"/>
</dbReference>
<gene>
    <name evidence="6" type="ORF">DVH29_05305</name>
</gene>
<organism evidence="6 7">
    <name type="scientific">Pelagibacterium lacus</name>
    <dbReference type="NCBI Taxonomy" id="2282655"/>
    <lineage>
        <taxon>Bacteria</taxon>
        <taxon>Pseudomonadati</taxon>
        <taxon>Pseudomonadota</taxon>
        <taxon>Alphaproteobacteria</taxon>
        <taxon>Hyphomicrobiales</taxon>
        <taxon>Devosiaceae</taxon>
        <taxon>Pelagibacterium</taxon>
    </lineage>
</organism>
<reference evidence="7" key="1">
    <citation type="submission" date="2018-07" db="EMBL/GenBank/DDBJ databases">
        <authorList>
            <person name="Liu B.-T."/>
            <person name="Du Z."/>
        </authorList>
    </citation>
    <scope>NUCLEOTIDE SEQUENCE [LARGE SCALE GENOMIC DNA]</scope>
    <source>
        <strain evidence="7">XYN52</strain>
    </source>
</reference>
<dbReference type="SUPFAM" id="SSF53850">
    <property type="entry name" value="Periplasmic binding protein-like II"/>
    <property type="match status" value="1"/>
</dbReference>
<accession>A0A369W4U1</accession>
<dbReference type="InterPro" id="IPR005119">
    <property type="entry name" value="LysR_subst-bd"/>
</dbReference>
<dbReference type="GO" id="GO:0043565">
    <property type="term" value="F:sequence-specific DNA binding"/>
    <property type="evidence" value="ECO:0007669"/>
    <property type="project" value="TreeGrafter"/>
</dbReference>
<feature type="domain" description="HTH lysR-type" evidence="5">
    <location>
        <begin position="8"/>
        <end position="65"/>
    </location>
</feature>
<sequence>MDDKDHNLPLNPLRAFAIASRYGTFTAAAQHMGITQVAISRQISILEAYLGVKLFERGSRSVKLTEAGRTFGEQIAGLFDELEDATERVLTRERERTINLRIYPTLAHYWLLPQLGAFRALYPDYRIRFDTRIEPLDFRGTHLDVAVQMGDGTWPDARGRKIFDESVDVVCSPDYAERMNHFRSPQDLKHVELIQSKYRRRVWDDWIASAGIAIPQTNTAVYDTSVLAYSAAIQGRGLAMGQISILGEELASGELIRPFDSPLQTGLAIYVLWPTDKSVSTKTRRLIDWMLTMSGQEAQFFTSPKGPVTTR</sequence>
<evidence type="ECO:0000259" key="5">
    <source>
        <dbReference type="PROSITE" id="PS50931"/>
    </source>
</evidence>
<protein>
    <submittedName>
        <fullName evidence="6">LysR family transcriptional regulator</fullName>
    </submittedName>
</protein>
<evidence type="ECO:0000256" key="3">
    <source>
        <dbReference type="ARBA" id="ARBA00023125"/>
    </source>
</evidence>
<dbReference type="Gene3D" id="1.10.10.10">
    <property type="entry name" value="Winged helix-like DNA-binding domain superfamily/Winged helix DNA-binding domain"/>
    <property type="match status" value="1"/>
</dbReference>
<evidence type="ECO:0000256" key="4">
    <source>
        <dbReference type="ARBA" id="ARBA00023163"/>
    </source>
</evidence>
<dbReference type="GO" id="GO:0006351">
    <property type="term" value="P:DNA-templated transcription"/>
    <property type="evidence" value="ECO:0007669"/>
    <property type="project" value="TreeGrafter"/>
</dbReference>
<evidence type="ECO:0000313" key="6">
    <source>
        <dbReference type="EMBL" id="RDE09578.1"/>
    </source>
</evidence>
<dbReference type="PRINTS" id="PR00039">
    <property type="entry name" value="HTHLYSR"/>
</dbReference>
<name>A0A369W4U1_9HYPH</name>
<dbReference type="InterPro" id="IPR058163">
    <property type="entry name" value="LysR-type_TF_proteobact-type"/>
</dbReference>
<dbReference type="SUPFAM" id="SSF46785">
    <property type="entry name" value="Winged helix' DNA-binding domain"/>
    <property type="match status" value="1"/>
</dbReference>
<evidence type="ECO:0000313" key="7">
    <source>
        <dbReference type="Proteomes" id="UP000253759"/>
    </source>
</evidence>